<comment type="caution">
    <text evidence="2">The sequence shown here is derived from an EMBL/GenBank/DDBJ whole genome shotgun (WGS) entry which is preliminary data.</text>
</comment>
<dbReference type="PANTHER" id="PTHR33127">
    <property type="entry name" value="TRANSMEMBRANE PROTEIN"/>
    <property type="match status" value="1"/>
</dbReference>
<dbReference type="Gene3D" id="1.20.1280.50">
    <property type="match status" value="1"/>
</dbReference>
<dbReference type="Pfam" id="PF00646">
    <property type="entry name" value="F-box"/>
    <property type="match status" value="1"/>
</dbReference>
<name>A0A8K0DUU8_9ROSA</name>
<dbReference type="AlphaFoldDB" id="A0A8K0DUU8"/>
<evidence type="ECO:0000313" key="2">
    <source>
        <dbReference type="EMBL" id="KAF3431632.1"/>
    </source>
</evidence>
<dbReference type="PANTHER" id="PTHR33127:SF20">
    <property type="entry name" value="F-BOX DOMAIN-CONTAINING PROTEIN"/>
    <property type="match status" value="1"/>
</dbReference>
<dbReference type="EMBL" id="VOIH02000012">
    <property type="protein sequence ID" value="KAF3431632.1"/>
    <property type="molecule type" value="Genomic_DNA"/>
</dbReference>
<gene>
    <name evidence="2" type="ORF">FNV43_RR26363</name>
</gene>
<dbReference type="PROSITE" id="PS50181">
    <property type="entry name" value="FBOX"/>
    <property type="match status" value="1"/>
</dbReference>
<dbReference type="Pfam" id="PF03478">
    <property type="entry name" value="Beta-prop_KIB1-4"/>
    <property type="match status" value="1"/>
</dbReference>
<evidence type="ECO:0000313" key="3">
    <source>
        <dbReference type="Proteomes" id="UP000796880"/>
    </source>
</evidence>
<sequence>MIIRNSQWSNLPRDILLQVANRLGLIDLIKFRLVCKGFLSASCTATAKIEYFPWFLFYGGQDSRCSLLSYGDNCTKTYTLNLPQLQGATCLASSQGWLLVFREGSIFFYCPFSDVRIDLPNLPKAKLTSDHTAAFSSPPWSKDCVITVIRRYLKTYIELNVLKLGDNWVTHDIKYEGSLNNIKGSAYHGGTFYFLDNCRQGITYCPKTNLVTTYFDGRNKEIVFSLDKHQVTTYLHYPHSFEVR</sequence>
<feature type="domain" description="F-box" evidence="1">
    <location>
        <begin position="5"/>
        <end position="36"/>
    </location>
</feature>
<dbReference type="SUPFAM" id="SSF81383">
    <property type="entry name" value="F-box domain"/>
    <property type="match status" value="1"/>
</dbReference>
<dbReference type="InterPro" id="IPR001810">
    <property type="entry name" value="F-box_dom"/>
</dbReference>
<dbReference type="InterPro" id="IPR005174">
    <property type="entry name" value="KIB1-4_b-propeller"/>
</dbReference>
<dbReference type="Proteomes" id="UP000796880">
    <property type="component" value="Unassembled WGS sequence"/>
</dbReference>
<dbReference type="InterPro" id="IPR036047">
    <property type="entry name" value="F-box-like_dom_sf"/>
</dbReference>
<proteinExistence type="predicted"/>
<reference evidence="2" key="1">
    <citation type="submission" date="2020-03" db="EMBL/GenBank/DDBJ databases">
        <title>A high-quality chromosome-level genome assembly of a woody plant with both climbing and erect habits, Rhamnella rubrinervis.</title>
        <authorList>
            <person name="Lu Z."/>
            <person name="Yang Y."/>
            <person name="Zhu X."/>
            <person name="Sun Y."/>
        </authorList>
    </citation>
    <scope>NUCLEOTIDE SEQUENCE</scope>
    <source>
        <strain evidence="2">BYM</strain>
        <tissue evidence="2">Leaf</tissue>
    </source>
</reference>
<organism evidence="2 3">
    <name type="scientific">Rhamnella rubrinervis</name>
    <dbReference type="NCBI Taxonomy" id="2594499"/>
    <lineage>
        <taxon>Eukaryota</taxon>
        <taxon>Viridiplantae</taxon>
        <taxon>Streptophyta</taxon>
        <taxon>Embryophyta</taxon>
        <taxon>Tracheophyta</taxon>
        <taxon>Spermatophyta</taxon>
        <taxon>Magnoliopsida</taxon>
        <taxon>eudicotyledons</taxon>
        <taxon>Gunneridae</taxon>
        <taxon>Pentapetalae</taxon>
        <taxon>rosids</taxon>
        <taxon>fabids</taxon>
        <taxon>Rosales</taxon>
        <taxon>Rhamnaceae</taxon>
        <taxon>rhamnoid group</taxon>
        <taxon>Rhamneae</taxon>
        <taxon>Rhamnella</taxon>
    </lineage>
</organism>
<accession>A0A8K0DUU8</accession>
<evidence type="ECO:0000259" key="1">
    <source>
        <dbReference type="PROSITE" id="PS50181"/>
    </source>
</evidence>
<keyword evidence="3" id="KW-1185">Reference proteome</keyword>
<dbReference type="OrthoDB" id="1432457at2759"/>
<protein>
    <recommendedName>
        <fullName evidence="1">F-box domain-containing protein</fullName>
    </recommendedName>
</protein>